<organism evidence="1 2">
    <name type="scientific">Citrobacter youngae ATCC 29220</name>
    <dbReference type="NCBI Taxonomy" id="500640"/>
    <lineage>
        <taxon>Bacteria</taxon>
        <taxon>Pseudomonadati</taxon>
        <taxon>Pseudomonadota</taxon>
        <taxon>Gammaproteobacteria</taxon>
        <taxon>Enterobacterales</taxon>
        <taxon>Enterobacteriaceae</taxon>
        <taxon>Citrobacter</taxon>
        <taxon>Citrobacter freundii complex</taxon>
    </lineage>
</organism>
<name>D4BKF3_9ENTR</name>
<dbReference type="Proteomes" id="UP000003880">
    <property type="component" value="Unassembled WGS sequence"/>
</dbReference>
<comment type="caution">
    <text evidence="1">The sequence shown here is derived from an EMBL/GenBank/DDBJ whole genome shotgun (WGS) entry which is preliminary data.</text>
</comment>
<evidence type="ECO:0000313" key="1">
    <source>
        <dbReference type="EMBL" id="EFE05584.1"/>
    </source>
</evidence>
<accession>D4BKF3</accession>
<gene>
    <name evidence="1" type="ORF">CIT292_11030</name>
</gene>
<dbReference type="EMBL" id="ABWL02000031">
    <property type="protein sequence ID" value="EFE05584.1"/>
    <property type="molecule type" value="Genomic_DNA"/>
</dbReference>
<dbReference type="RefSeq" id="WP_006688171.1">
    <property type="nucleotide sequence ID" value="NZ_GG730303.1"/>
</dbReference>
<sequence>MSDISEILINVERERYKLIEEMKRFEMLKEEFERLNVKAESDPGAAQCLDQFHKQYGTQFLLEVTNIMTQVKIAETQYKSLQRMVNSNPTSAVASTQSVSPPVVPLKEKKAADKHYI</sequence>
<dbReference type="AlphaFoldDB" id="D4BKF3"/>
<proteinExistence type="predicted"/>
<evidence type="ECO:0000313" key="2">
    <source>
        <dbReference type="Proteomes" id="UP000003880"/>
    </source>
</evidence>
<reference evidence="1 2" key="1">
    <citation type="submission" date="2010-02" db="EMBL/GenBank/DDBJ databases">
        <authorList>
            <person name="Weinstock G."/>
            <person name="Sodergren E."/>
            <person name="Clifton S."/>
            <person name="Fulton L."/>
            <person name="Fulton B."/>
            <person name="Courtney L."/>
            <person name="Fronick C."/>
            <person name="Harrison M."/>
            <person name="Strong C."/>
            <person name="Farmer C."/>
            <person name="Delahaunty K."/>
            <person name="Markovic C."/>
            <person name="Hall O."/>
            <person name="Minx P."/>
            <person name="Tomlinson C."/>
            <person name="Mitreva M."/>
            <person name="Nelson J."/>
            <person name="Hou S."/>
            <person name="Wollam A."/>
            <person name="Pepin K.H."/>
            <person name="Johnson M."/>
            <person name="Bhonagiri V."/>
            <person name="Zhang X."/>
            <person name="Suruliraj S."/>
            <person name="Warren W."/>
            <person name="Chinwalla A."/>
            <person name="Mardis E.R."/>
            <person name="Wilson R.K."/>
        </authorList>
    </citation>
    <scope>NUCLEOTIDE SEQUENCE [LARGE SCALE GENOMIC DNA]</scope>
    <source>
        <strain evidence="1 2">ATCC 29220</strain>
    </source>
</reference>
<dbReference type="HOGENOM" id="CLU_2080607_0_0_6"/>
<protein>
    <submittedName>
        <fullName evidence="1">Uncharacterized protein</fullName>
    </submittedName>
</protein>